<evidence type="ECO:0000313" key="2">
    <source>
        <dbReference type="Proteomes" id="UP000236161"/>
    </source>
</evidence>
<dbReference type="AlphaFoldDB" id="A0A2I0A2R2"/>
<evidence type="ECO:0008006" key="3">
    <source>
        <dbReference type="Google" id="ProtNLM"/>
    </source>
</evidence>
<sequence length="115" mass="12566">MRGYGSTQESLMASVSGSFMGGNPADPPPALDEGMHCLIASTLTNVIGQETVVNSVASITYTLSMGEKIYTVLVNHIISEFVRLIFLVDDRIIITEALRYIIPWPISLVLHDNQV</sequence>
<accession>A0A2I0A2R2</accession>
<dbReference type="Proteomes" id="UP000236161">
    <property type="component" value="Unassembled WGS sequence"/>
</dbReference>
<reference evidence="1 2" key="1">
    <citation type="journal article" date="2017" name="Nature">
        <title>The Apostasia genome and the evolution of orchids.</title>
        <authorList>
            <person name="Zhang G.Q."/>
            <person name="Liu K.W."/>
            <person name="Li Z."/>
            <person name="Lohaus R."/>
            <person name="Hsiao Y.Y."/>
            <person name="Niu S.C."/>
            <person name="Wang J.Y."/>
            <person name="Lin Y.C."/>
            <person name="Xu Q."/>
            <person name="Chen L.J."/>
            <person name="Yoshida K."/>
            <person name="Fujiwara S."/>
            <person name="Wang Z.W."/>
            <person name="Zhang Y.Q."/>
            <person name="Mitsuda N."/>
            <person name="Wang M."/>
            <person name="Liu G.H."/>
            <person name="Pecoraro L."/>
            <person name="Huang H.X."/>
            <person name="Xiao X.J."/>
            <person name="Lin M."/>
            <person name="Wu X.Y."/>
            <person name="Wu W.L."/>
            <person name="Chen Y.Y."/>
            <person name="Chang S.B."/>
            <person name="Sakamoto S."/>
            <person name="Ohme-Takagi M."/>
            <person name="Yagi M."/>
            <person name="Zeng S.J."/>
            <person name="Shen C.Y."/>
            <person name="Yeh C.M."/>
            <person name="Luo Y.B."/>
            <person name="Tsai W.C."/>
            <person name="Van de Peer Y."/>
            <person name="Liu Z.J."/>
        </authorList>
    </citation>
    <scope>NUCLEOTIDE SEQUENCE [LARGE SCALE GENOMIC DNA]</scope>
    <source>
        <strain evidence="2">cv. Shenzhen</strain>
        <tissue evidence="1">Stem</tissue>
    </source>
</reference>
<proteinExistence type="predicted"/>
<organism evidence="1 2">
    <name type="scientific">Apostasia shenzhenica</name>
    <dbReference type="NCBI Taxonomy" id="1088818"/>
    <lineage>
        <taxon>Eukaryota</taxon>
        <taxon>Viridiplantae</taxon>
        <taxon>Streptophyta</taxon>
        <taxon>Embryophyta</taxon>
        <taxon>Tracheophyta</taxon>
        <taxon>Spermatophyta</taxon>
        <taxon>Magnoliopsida</taxon>
        <taxon>Liliopsida</taxon>
        <taxon>Asparagales</taxon>
        <taxon>Orchidaceae</taxon>
        <taxon>Apostasioideae</taxon>
        <taxon>Apostasia</taxon>
    </lineage>
</organism>
<evidence type="ECO:0000313" key="1">
    <source>
        <dbReference type="EMBL" id="PKA49803.1"/>
    </source>
</evidence>
<gene>
    <name evidence="1" type="ORF">AXF42_Ash004345</name>
</gene>
<name>A0A2I0A2R2_9ASPA</name>
<keyword evidence="2" id="KW-1185">Reference proteome</keyword>
<protein>
    <recommendedName>
        <fullName evidence="3">Transposase Tnp1/En/Spm-like domain-containing protein</fullName>
    </recommendedName>
</protein>
<dbReference type="EMBL" id="KZ452037">
    <property type="protein sequence ID" value="PKA49803.1"/>
    <property type="molecule type" value="Genomic_DNA"/>
</dbReference>